<organism evidence="1 2">
    <name type="scientific">Romanomermis culicivorax</name>
    <name type="common">Nematode worm</name>
    <dbReference type="NCBI Taxonomy" id="13658"/>
    <lineage>
        <taxon>Eukaryota</taxon>
        <taxon>Metazoa</taxon>
        <taxon>Ecdysozoa</taxon>
        <taxon>Nematoda</taxon>
        <taxon>Enoplea</taxon>
        <taxon>Dorylaimia</taxon>
        <taxon>Mermithida</taxon>
        <taxon>Mermithoidea</taxon>
        <taxon>Mermithidae</taxon>
        <taxon>Romanomermis</taxon>
    </lineage>
</organism>
<keyword evidence="1" id="KW-1185">Reference proteome</keyword>
<dbReference type="WBParaSite" id="nRc.2.0.1.t03895-RA">
    <property type="protein sequence ID" value="nRc.2.0.1.t03895-RA"/>
    <property type="gene ID" value="nRc.2.0.1.g03895"/>
</dbReference>
<evidence type="ECO:0000313" key="2">
    <source>
        <dbReference type="WBParaSite" id="nRc.2.0.1.t03895-RA"/>
    </source>
</evidence>
<proteinExistence type="predicted"/>
<name>A0A915HR20_ROMCU</name>
<sequence>METLVDFISGQRMSRVLVWSSKNLPSTLADRNSLWSLIITPMLTFATAEEYDAQQQKFGSDPDPVRFFIQDPDPSMQIFSDPDPLSSKNSIRPIPSTYHDITLTKSGYGQFAPTASVLIFSSKSILFQLISAIRLENLGSHYIASHMFDDFWLWFYANPLANNETSRENPPCFCVPTSIKTPDPDASSIGFIPSKNGLVLRNACDNDDRNSDNKCGCRTNCHKS</sequence>
<reference evidence="2" key="1">
    <citation type="submission" date="2022-11" db="UniProtKB">
        <authorList>
            <consortium name="WormBaseParasite"/>
        </authorList>
    </citation>
    <scope>IDENTIFICATION</scope>
</reference>
<evidence type="ECO:0000313" key="1">
    <source>
        <dbReference type="Proteomes" id="UP000887565"/>
    </source>
</evidence>
<dbReference type="Proteomes" id="UP000887565">
    <property type="component" value="Unplaced"/>
</dbReference>
<accession>A0A915HR20</accession>
<dbReference type="AlphaFoldDB" id="A0A915HR20"/>
<protein>
    <submittedName>
        <fullName evidence="2">Uncharacterized protein</fullName>
    </submittedName>
</protein>